<evidence type="ECO:0000256" key="1">
    <source>
        <dbReference type="ARBA" id="ARBA00023015"/>
    </source>
</evidence>
<evidence type="ECO:0000256" key="2">
    <source>
        <dbReference type="ARBA" id="ARBA00023125"/>
    </source>
</evidence>
<name>A0A2S9JY21_9HYPH</name>
<dbReference type="GO" id="GO:0003700">
    <property type="term" value="F:DNA-binding transcription factor activity"/>
    <property type="evidence" value="ECO:0007669"/>
    <property type="project" value="InterPro"/>
</dbReference>
<organism evidence="5 6">
    <name type="scientific">Phyllobacterium myrsinacearum</name>
    <dbReference type="NCBI Taxonomy" id="28101"/>
    <lineage>
        <taxon>Bacteria</taxon>
        <taxon>Pseudomonadati</taxon>
        <taxon>Pseudomonadota</taxon>
        <taxon>Alphaproteobacteria</taxon>
        <taxon>Hyphomicrobiales</taxon>
        <taxon>Phyllobacteriaceae</taxon>
        <taxon>Phyllobacterium</taxon>
    </lineage>
</organism>
<keyword evidence="1" id="KW-0805">Transcription regulation</keyword>
<evidence type="ECO:0000313" key="6">
    <source>
        <dbReference type="Proteomes" id="UP000238563"/>
    </source>
</evidence>
<dbReference type="SUPFAM" id="SSF46785">
    <property type="entry name" value="Winged helix' DNA-binding domain"/>
    <property type="match status" value="1"/>
</dbReference>
<dbReference type="EMBL" id="PVBT01000001">
    <property type="protein sequence ID" value="PRD58244.1"/>
    <property type="molecule type" value="Genomic_DNA"/>
</dbReference>
<evidence type="ECO:0000259" key="4">
    <source>
        <dbReference type="PROSITE" id="PS50949"/>
    </source>
</evidence>
<dbReference type="SMART" id="SM00895">
    <property type="entry name" value="FCD"/>
    <property type="match status" value="1"/>
</dbReference>
<dbReference type="InterPro" id="IPR036388">
    <property type="entry name" value="WH-like_DNA-bd_sf"/>
</dbReference>
<dbReference type="GO" id="GO:0003677">
    <property type="term" value="F:DNA binding"/>
    <property type="evidence" value="ECO:0007669"/>
    <property type="project" value="UniProtKB-KW"/>
</dbReference>
<dbReference type="SMART" id="SM00345">
    <property type="entry name" value="HTH_GNTR"/>
    <property type="match status" value="1"/>
</dbReference>
<dbReference type="PRINTS" id="PR00035">
    <property type="entry name" value="HTHGNTR"/>
</dbReference>
<dbReference type="Gene3D" id="1.10.10.10">
    <property type="entry name" value="Winged helix-like DNA-binding domain superfamily/Winged helix DNA-binding domain"/>
    <property type="match status" value="1"/>
</dbReference>
<dbReference type="OrthoDB" id="9788098at2"/>
<keyword evidence="6" id="KW-1185">Reference proteome</keyword>
<dbReference type="InterPro" id="IPR036390">
    <property type="entry name" value="WH_DNA-bd_sf"/>
</dbReference>
<dbReference type="PANTHER" id="PTHR43537:SF5">
    <property type="entry name" value="UXU OPERON TRANSCRIPTIONAL REGULATOR"/>
    <property type="match status" value="1"/>
</dbReference>
<keyword evidence="2" id="KW-0238">DNA-binding</keyword>
<gene>
    <name evidence="5" type="ORF">C5750_03695</name>
</gene>
<dbReference type="SUPFAM" id="SSF48008">
    <property type="entry name" value="GntR ligand-binding domain-like"/>
    <property type="match status" value="1"/>
</dbReference>
<dbReference type="InterPro" id="IPR000524">
    <property type="entry name" value="Tscrpt_reg_HTH_GntR"/>
</dbReference>
<dbReference type="AlphaFoldDB" id="A0A2S9JY21"/>
<keyword evidence="3" id="KW-0804">Transcription</keyword>
<dbReference type="Pfam" id="PF07729">
    <property type="entry name" value="FCD"/>
    <property type="match status" value="1"/>
</dbReference>
<dbReference type="Pfam" id="PF00392">
    <property type="entry name" value="GntR"/>
    <property type="match status" value="1"/>
</dbReference>
<comment type="caution">
    <text evidence="5">The sequence shown here is derived from an EMBL/GenBank/DDBJ whole genome shotgun (WGS) entry which is preliminary data.</text>
</comment>
<evidence type="ECO:0000313" key="5">
    <source>
        <dbReference type="EMBL" id="PRD58244.1"/>
    </source>
</evidence>
<dbReference type="Gene3D" id="1.20.120.530">
    <property type="entry name" value="GntR ligand-binding domain-like"/>
    <property type="match status" value="1"/>
</dbReference>
<proteinExistence type="predicted"/>
<dbReference type="Proteomes" id="UP000238563">
    <property type="component" value="Unassembled WGS sequence"/>
</dbReference>
<dbReference type="CDD" id="cd07377">
    <property type="entry name" value="WHTH_GntR"/>
    <property type="match status" value="1"/>
</dbReference>
<feature type="domain" description="HTH gntR-type" evidence="4">
    <location>
        <begin position="19"/>
        <end position="86"/>
    </location>
</feature>
<dbReference type="PROSITE" id="PS50949">
    <property type="entry name" value="HTH_GNTR"/>
    <property type="match status" value="1"/>
</dbReference>
<accession>A0A2S9JY21</accession>
<reference evidence="5 6" key="1">
    <citation type="submission" date="2018-02" db="EMBL/GenBank/DDBJ databases">
        <title>The draft genome of Phyllobacterium myrsinacearum DSM5892.</title>
        <authorList>
            <person name="Li L."/>
            <person name="Liu L."/>
            <person name="Zhang X."/>
            <person name="Wang T."/>
        </authorList>
    </citation>
    <scope>NUCLEOTIDE SEQUENCE [LARGE SCALE GENOMIC DNA]</scope>
    <source>
        <strain evidence="5 6">DSM 5892</strain>
    </source>
</reference>
<sequence length="234" mass="25925">MQCKRIGGTGLTIDLSRGGSTAHRLEKELLRAIVSLELYPGVRLSEQEIAERYGVSRQPVREALIALSKQQFVEVLPQRGTMVVKISLAKMREARFLREVIESAVVRRACEAFDPASREKIDEALEAQARAAARTDHSAFQRFDEQFHIALAEGAGCPMAWSVVGNLKAHMDRACQLTLLNAAAMQLLIQQHQAIVSAIDAADPDAAEAAMRHHLTEILRALPEVEKNHPDLFE</sequence>
<dbReference type="InterPro" id="IPR008920">
    <property type="entry name" value="TF_FadR/GntR_C"/>
</dbReference>
<evidence type="ECO:0000256" key="3">
    <source>
        <dbReference type="ARBA" id="ARBA00023163"/>
    </source>
</evidence>
<protein>
    <submittedName>
        <fullName evidence="5">GntR family transcriptional regulator</fullName>
    </submittedName>
</protein>
<dbReference type="InterPro" id="IPR011711">
    <property type="entry name" value="GntR_C"/>
</dbReference>
<dbReference type="PANTHER" id="PTHR43537">
    <property type="entry name" value="TRANSCRIPTIONAL REGULATOR, GNTR FAMILY"/>
    <property type="match status" value="1"/>
</dbReference>